<reference evidence="1" key="2">
    <citation type="journal article" date="2015" name="Data Brief">
        <title>Shoot transcriptome of the giant reed, Arundo donax.</title>
        <authorList>
            <person name="Barrero R.A."/>
            <person name="Guerrero F.D."/>
            <person name="Moolhuijzen P."/>
            <person name="Goolsby J.A."/>
            <person name="Tidwell J."/>
            <person name="Bellgard S.E."/>
            <person name="Bellgard M.I."/>
        </authorList>
    </citation>
    <scope>NUCLEOTIDE SEQUENCE</scope>
    <source>
        <tissue evidence="1">Shoot tissue taken approximately 20 cm above the soil surface</tissue>
    </source>
</reference>
<reference evidence="1" key="1">
    <citation type="submission" date="2014-09" db="EMBL/GenBank/DDBJ databases">
        <authorList>
            <person name="Magalhaes I.L.F."/>
            <person name="Oliveira U."/>
            <person name="Santos F.R."/>
            <person name="Vidigal T.H.D.A."/>
            <person name="Brescovit A.D."/>
            <person name="Santos A.J."/>
        </authorList>
    </citation>
    <scope>NUCLEOTIDE SEQUENCE</scope>
    <source>
        <tissue evidence="1">Shoot tissue taken approximately 20 cm above the soil surface</tissue>
    </source>
</reference>
<dbReference type="AlphaFoldDB" id="A0A0A9FHT8"/>
<organism evidence="1">
    <name type="scientific">Arundo donax</name>
    <name type="common">Giant reed</name>
    <name type="synonym">Donax arundinaceus</name>
    <dbReference type="NCBI Taxonomy" id="35708"/>
    <lineage>
        <taxon>Eukaryota</taxon>
        <taxon>Viridiplantae</taxon>
        <taxon>Streptophyta</taxon>
        <taxon>Embryophyta</taxon>
        <taxon>Tracheophyta</taxon>
        <taxon>Spermatophyta</taxon>
        <taxon>Magnoliopsida</taxon>
        <taxon>Liliopsida</taxon>
        <taxon>Poales</taxon>
        <taxon>Poaceae</taxon>
        <taxon>PACMAD clade</taxon>
        <taxon>Arundinoideae</taxon>
        <taxon>Arundineae</taxon>
        <taxon>Arundo</taxon>
    </lineage>
</organism>
<protein>
    <submittedName>
        <fullName evidence="1">Uncharacterized protein</fullName>
    </submittedName>
</protein>
<proteinExistence type="predicted"/>
<evidence type="ECO:0000313" key="1">
    <source>
        <dbReference type="EMBL" id="JAE09661.1"/>
    </source>
</evidence>
<sequence>MSRSEPSGVWCNDLSSDFSFLLADEVTLFLSLYAMNVSSSLSIRLLHL</sequence>
<accession>A0A0A9FHT8</accession>
<name>A0A0A9FHT8_ARUDO</name>
<dbReference type="EMBL" id="GBRH01188235">
    <property type="protein sequence ID" value="JAE09661.1"/>
    <property type="molecule type" value="Transcribed_RNA"/>
</dbReference>